<protein>
    <recommendedName>
        <fullName evidence="4">Cysteine desulfurase</fullName>
    </recommendedName>
</protein>
<evidence type="ECO:0000313" key="1">
    <source>
        <dbReference type="EMBL" id="EPZ70763.1"/>
    </source>
</evidence>
<dbReference type="EMBL" id="AUSL01000001">
    <property type="protein sequence ID" value="EPZ70794.1"/>
    <property type="molecule type" value="Genomic_DNA"/>
</dbReference>
<evidence type="ECO:0000313" key="3">
    <source>
        <dbReference type="Proteomes" id="UP000015451"/>
    </source>
</evidence>
<name>A0AAV3JTV4_HELPX</name>
<gene>
    <name evidence="1" type="ORF">N199_00075</name>
    <name evidence="2" type="ORF">N199_00265</name>
</gene>
<organism evidence="2 3">
    <name type="scientific">Helicobacter pylori UM038</name>
    <dbReference type="NCBI Taxonomy" id="1352343"/>
    <lineage>
        <taxon>Bacteria</taxon>
        <taxon>Pseudomonadati</taxon>
        <taxon>Campylobacterota</taxon>
        <taxon>Epsilonproteobacteria</taxon>
        <taxon>Campylobacterales</taxon>
        <taxon>Helicobacteraceae</taxon>
        <taxon>Helicobacter</taxon>
    </lineage>
</organism>
<dbReference type="EMBL" id="AUSL01000001">
    <property type="protein sequence ID" value="EPZ70763.1"/>
    <property type="molecule type" value="Genomic_DNA"/>
</dbReference>
<dbReference type="AlphaFoldDB" id="A0AAV3JTV4"/>
<evidence type="ECO:0000313" key="2">
    <source>
        <dbReference type="EMBL" id="EPZ70794.1"/>
    </source>
</evidence>
<evidence type="ECO:0008006" key="4">
    <source>
        <dbReference type="Google" id="ProtNLM"/>
    </source>
</evidence>
<reference evidence="2 3" key="1">
    <citation type="journal article" date="2013" name="Genome Announc.">
        <title>Multiple genome sequences of Helicobacter pylori strains of diverse disease and antibiotic resistance backgrounds from Malaysia.</title>
        <authorList>
            <person name="Rehvathy V."/>
            <person name="Tan M.H."/>
            <person name="Gunaletchumy S.P."/>
            <person name="Teh X."/>
            <person name="Wang S."/>
            <person name="Baybayan P."/>
            <person name="Singh S."/>
            <person name="Ashby M."/>
            <person name="Kaakoush N.O."/>
            <person name="Mitchell H.M."/>
            <person name="Croft L.J."/>
            <person name="Goh K.L."/>
            <person name="Loke M.F."/>
            <person name="Vadivelu J."/>
        </authorList>
    </citation>
    <scope>NUCLEOTIDE SEQUENCE [LARGE SCALE GENOMIC DNA]</scope>
    <source>
        <strain evidence="2 3">UM038</strain>
    </source>
</reference>
<sequence>MKFFSLTRLKNYLIYQSTLFKNFLKKVGKNPYFLKI</sequence>
<proteinExistence type="predicted"/>
<comment type="caution">
    <text evidence="2">The sequence shown here is derived from an EMBL/GenBank/DDBJ whole genome shotgun (WGS) entry which is preliminary data.</text>
</comment>
<dbReference type="Proteomes" id="UP000015451">
    <property type="component" value="Unassembled WGS sequence"/>
</dbReference>
<accession>A0AAV3JTV4</accession>